<dbReference type="InterPro" id="IPR011009">
    <property type="entry name" value="Kinase-like_dom_sf"/>
</dbReference>
<dbReference type="InterPro" id="IPR000719">
    <property type="entry name" value="Prot_kinase_dom"/>
</dbReference>
<dbReference type="FunFam" id="3.80.10.10:FF:000095">
    <property type="entry name" value="LRR receptor-like serine/threonine-protein kinase GSO1"/>
    <property type="match status" value="1"/>
</dbReference>
<evidence type="ECO:0000313" key="10">
    <source>
        <dbReference type="EMBL" id="KAK9187161.1"/>
    </source>
</evidence>
<keyword evidence="6 8" id="KW-0472">Membrane</keyword>
<dbReference type="PANTHER" id="PTHR27008:SF610">
    <property type="entry name" value="SERINE-THREONINE_TYROSINE-PROTEIN KINASE CATALYTIC DOMAIN-CONTAINING PROTEIN"/>
    <property type="match status" value="1"/>
</dbReference>
<gene>
    <name evidence="10" type="ORF">WN944_018552</name>
</gene>
<dbReference type="Gene3D" id="1.10.510.10">
    <property type="entry name" value="Transferase(Phosphotransferase) domain 1"/>
    <property type="match status" value="1"/>
</dbReference>
<evidence type="ECO:0000256" key="7">
    <source>
        <dbReference type="PROSITE-ProRule" id="PRU10141"/>
    </source>
</evidence>
<dbReference type="SUPFAM" id="SSF52058">
    <property type="entry name" value="L domain-like"/>
    <property type="match status" value="1"/>
</dbReference>
<evidence type="ECO:0000256" key="5">
    <source>
        <dbReference type="ARBA" id="ARBA00022989"/>
    </source>
</evidence>
<reference evidence="10 11" key="1">
    <citation type="submission" date="2024-05" db="EMBL/GenBank/DDBJ databases">
        <title>Haplotype-resolved chromosome-level genome assembly of Huyou (Citrus changshanensis).</title>
        <authorList>
            <person name="Miao C."/>
            <person name="Chen W."/>
            <person name="Wu Y."/>
            <person name="Wang L."/>
            <person name="Zhao S."/>
            <person name="Grierson D."/>
            <person name="Xu C."/>
            <person name="Chen K."/>
        </authorList>
    </citation>
    <scope>NUCLEOTIDE SEQUENCE [LARGE SCALE GENOMIC DNA]</scope>
    <source>
        <strain evidence="10">01-14</strain>
        <tissue evidence="10">Leaf</tissue>
    </source>
</reference>
<name>A0AAP0QIM1_9ROSI</name>
<evidence type="ECO:0000256" key="4">
    <source>
        <dbReference type="ARBA" id="ARBA00022737"/>
    </source>
</evidence>
<dbReference type="GO" id="GO:0004672">
    <property type="term" value="F:protein kinase activity"/>
    <property type="evidence" value="ECO:0007669"/>
    <property type="project" value="InterPro"/>
</dbReference>
<dbReference type="Gene3D" id="3.80.10.10">
    <property type="entry name" value="Ribonuclease Inhibitor"/>
    <property type="match status" value="2"/>
</dbReference>
<evidence type="ECO:0000256" key="6">
    <source>
        <dbReference type="ARBA" id="ARBA00023136"/>
    </source>
</evidence>
<dbReference type="InterPro" id="IPR017441">
    <property type="entry name" value="Protein_kinase_ATP_BS"/>
</dbReference>
<evidence type="ECO:0000259" key="9">
    <source>
        <dbReference type="PROSITE" id="PS50011"/>
    </source>
</evidence>
<feature type="binding site" evidence="7">
    <location>
        <position position="457"/>
    </location>
    <ligand>
        <name>ATP</name>
        <dbReference type="ChEBI" id="CHEBI:30616"/>
    </ligand>
</feature>
<keyword evidence="5 8" id="KW-1133">Transmembrane helix</keyword>
<evidence type="ECO:0000256" key="3">
    <source>
        <dbReference type="ARBA" id="ARBA00022692"/>
    </source>
</evidence>
<dbReference type="InterPro" id="IPR032675">
    <property type="entry name" value="LRR_dom_sf"/>
</dbReference>
<dbReference type="Pfam" id="PF00560">
    <property type="entry name" value="LRR_1"/>
    <property type="match status" value="2"/>
</dbReference>
<keyword evidence="3 8" id="KW-0812">Transmembrane</keyword>
<keyword evidence="2" id="KW-0433">Leucine-rich repeat</keyword>
<proteinExistence type="predicted"/>
<keyword evidence="4" id="KW-0677">Repeat</keyword>
<dbReference type="SUPFAM" id="SSF56112">
    <property type="entry name" value="Protein kinase-like (PK-like)"/>
    <property type="match status" value="1"/>
</dbReference>
<dbReference type="FunFam" id="3.30.200.20:FF:000432">
    <property type="entry name" value="LRR receptor-like serine/threonine-protein kinase EFR"/>
    <property type="match status" value="1"/>
</dbReference>
<dbReference type="GO" id="GO:0016020">
    <property type="term" value="C:membrane"/>
    <property type="evidence" value="ECO:0007669"/>
    <property type="project" value="UniProtKB-SubCell"/>
</dbReference>
<keyword evidence="7" id="KW-0067">ATP-binding</keyword>
<comment type="subcellular location">
    <subcellularLocation>
        <location evidence="1">Membrane</location>
        <topology evidence="1">Single-pass membrane protein</topology>
    </subcellularLocation>
</comment>
<dbReference type="InterPro" id="IPR003591">
    <property type="entry name" value="Leu-rich_rpt_typical-subtyp"/>
</dbReference>
<dbReference type="PANTHER" id="PTHR27008">
    <property type="entry name" value="OS04G0122200 PROTEIN"/>
    <property type="match status" value="1"/>
</dbReference>
<protein>
    <recommendedName>
        <fullName evidence="9">Protein kinase domain-containing protein</fullName>
    </recommendedName>
</protein>
<organism evidence="10 11">
    <name type="scientific">Citrus x changshan-huyou</name>
    <dbReference type="NCBI Taxonomy" id="2935761"/>
    <lineage>
        <taxon>Eukaryota</taxon>
        <taxon>Viridiplantae</taxon>
        <taxon>Streptophyta</taxon>
        <taxon>Embryophyta</taxon>
        <taxon>Tracheophyta</taxon>
        <taxon>Spermatophyta</taxon>
        <taxon>Magnoliopsida</taxon>
        <taxon>eudicotyledons</taxon>
        <taxon>Gunneridae</taxon>
        <taxon>Pentapetalae</taxon>
        <taxon>rosids</taxon>
        <taxon>malvids</taxon>
        <taxon>Sapindales</taxon>
        <taxon>Rutaceae</taxon>
        <taxon>Aurantioideae</taxon>
        <taxon>Citrus</taxon>
    </lineage>
</organism>
<dbReference type="EMBL" id="JBCGBO010000007">
    <property type="protein sequence ID" value="KAK9187161.1"/>
    <property type="molecule type" value="Genomic_DNA"/>
</dbReference>
<dbReference type="Proteomes" id="UP001428341">
    <property type="component" value="Unassembled WGS sequence"/>
</dbReference>
<keyword evidence="7" id="KW-0547">Nucleotide-binding</keyword>
<comment type="caution">
    <text evidence="10">The sequence shown here is derived from an EMBL/GenBank/DDBJ whole genome shotgun (WGS) entry which is preliminary data.</text>
</comment>
<dbReference type="AlphaFoldDB" id="A0AAP0QIM1"/>
<feature type="domain" description="Protein kinase" evidence="9">
    <location>
        <begin position="428"/>
        <end position="628"/>
    </location>
</feature>
<accession>A0AAP0QIM1</accession>
<feature type="transmembrane region" description="Helical" evidence="8">
    <location>
        <begin position="374"/>
        <end position="397"/>
    </location>
</feature>
<dbReference type="Pfam" id="PF13855">
    <property type="entry name" value="LRR_8"/>
    <property type="match status" value="1"/>
</dbReference>
<evidence type="ECO:0000256" key="2">
    <source>
        <dbReference type="ARBA" id="ARBA00022614"/>
    </source>
</evidence>
<keyword evidence="11" id="KW-1185">Reference proteome</keyword>
<dbReference type="SMART" id="SM00365">
    <property type="entry name" value="LRR_SD22"/>
    <property type="match status" value="3"/>
</dbReference>
<dbReference type="PROSITE" id="PS50011">
    <property type="entry name" value="PROTEIN_KINASE_DOM"/>
    <property type="match status" value="1"/>
</dbReference>
<dbReference type="InterPro" id="IPR051809">
    <property type="entry name" value="Plant_receptor-like_S/T_kinase"/>
</dbReference>
<dbReference type="Pfam" id="PF00069">
    <property type="entry name" value="Pkinase"/>
    <property type="match status" value="1"/>
</dbReference>
<evidence type="ECO:0000256" key="1">
    <source>
        <dbReference type="ARBA" id="ARBA00004167"/>
    </source>
</evidence>
<dbReference type="SMART" id="SM00369">
    <property type="entry name" value="LRR_TYP"/>
    <property type="match status" value="5"/>
</dbReference>
<dbReference type="PROSITE" id="PS00107">
    <property type="entry name" value="PROTEIN_KINASE_ATP"/>
    <property type="match status" value="1"/>
</dbReference>
<dbReference type="GO" id="GO:0005524">
    <property type="term" value="F:ATP binding"/>
    <property type="evidence" value="ECO:0007669"/>
    <property type="project" value="UniProtKB-UniRule"/>
</dbReference>
<evidence type="ECO:0000313" key="11">
    <source>
        <dbReference type="Proteomes" id="UP001428341"/>
    </source>
</evidence>
<evidence type="ECO:0000256" key="8">
    <source>
        <dbReference type="SAM" id="Phobius"/>
    </source>
</evidence>
<dbReference type="InterPro" id="IPR001611">
    <property type="entry name" value="Leu-rich_rpt"/>
</dbReference>
<dbReference type="SMART" id="SM00220">
    <property type="entry name" value="S_TKc"/>
    <property type="match status" value="1"/>
</dbReference>
<dbReference type="Gene3D" id="3.30.200.20">
    <property type="entry name" value="Phosphorylase Kinase, domain 1"/>
    <property type="match status" value="1"/>
</dbReference>
<sequence length="628" mass="68371">MSRCSNLVEIYLSHNLLVEKIPSELSSLPKVEVIHLDSNNLTGSIPSSLGNLSYIQKLFLGDNKLDGSIPDSVGSLKNLEELSLAENRLSGTLPSSIFNISSLVASDVGVNRVQGGIPLDFGFTLPNLLFLSLGFNQITGVIPSSMFNASKLEVFQVTSNNLTGEVPSEFGKATKAYCVQNCNQQSWNNKIFRSIPAGIGKFINLQTLHMWDNQLSVGLDLSRNQLVGSLPTEVGKLINLEILFISRNMLEGEILSTLGSCIKLEQLKLGGNLFQGPIPLSLSSLRGLRVLDLSQNNISGEIPKFLVELQLVQNLNLSYNDLEGVIPTEGVFKKASAISVFGNSKLCGGIPEFQLPICGLEKSKHKRLTIAVKLAAAIISVLVGILLSVSFLFLCWVRKRKDKKRPNSSINSLRHLSYQNLYNATDGFSSANQIGMGSFGSVYKGILDEGKTIIAVKVLNLLHHGASKSFIAECSALRNIRHKNLVKILTVCSGVDYKGDDFKALVYEFMHNGSLEEWLHPVSGADKTVEAPKCLNFLQRINIAIDVACALKYLHHDCQPTTAHCDLKPSNVLLDHEMTAHVADFGLAKLLPPAHLQTSSIGVKGTIGYIAPGIIFSIYHSMTSKSMA</sequence>